<evidence type="ECO:0000313" key="2">
    <source>
        <dbReference type="Proteomes" id="UP001278500"/>
    </source>
</evidence>
<dbReference type="Gene3D" id="3.40.50.300">
    <property type="entry name" value="P-loop containing nucleotide triphosphate hydrolases"/>
    <property type="match status" value="1"/>
</dbReference>
<dbReference type="GeneID" id="87868609"/>
<reference evidence="1" key="1">
    <citation type="journal article" date="2023" name="Mol. Phylogenet. Evol.">
        <title>Genome-scale phylogeny and comparative genomics of the fungal order Sordariales.</title>
        <authorList>
            <person name="Hensen N."/>
            <person name="Bonometti L."/>
            <person name="Westerberg I."/>
            <person name="Brannstrom I.O."/>
            <person name="Guillou S."/>
            <person name="Cros-Aarteil S."/>
            <person name="Calhoun S."/>
            <person name="Haridas S."/>
            <person name="Kuo A."/>
            <person name="Mondo S."/>
            <person name="Pangilinan J."/>
            <person name="Riley R."/>
            <person name="LaButti K."/>
            <person name="Andreopoulos B."/>
            <person name="Lipzen A."/>
            <person name="Chen C."/>
            <person name="Yan M."/>
            <person name="Daum C."/>
            <person name="Ng V."/>
            <person name="Clum A."/>
            <person name="Steindorff A."/>
            <person name="Ohm R.A."/>
            <person name="Martin F."/>
            <person name="Silar P."/>
            <person name="Natvig D.O."/>
            <person name="Lalanne C."/>
            <person name="Gautier V."/>
            <person name="Ament-Velasquez S.L."/>
            <person name="Kruys A."/>
            <person name="Hutchinson M.I."/>
            <person name="Powell A.J."/>
            <person name="Barry K."/>
            <person name="Miller A.N."/>
            <person name="Grigoriev I.V."/>
            <person name="Debuchy R."/>
            <person name="Gladieux P."/>
            <person name="Hiltunen Thoren M."/>
            <person name="Johannesson H."/>
        </authorList>
    </citation>
    <scope>NUCLEOTIDE SEQUENCE</scope>
    <source>
        <strain evidence="1">CBS 560.94</strain>
    </source>
</reference>
<proteinExistence type="predicted"/>
<evidence type="ECO:0008006" key="3">
    <source>
        <dbReference type="Google" id="ProtNLM"/>
    </source>
</evidence>
<dbReference type="RefSeq" id="XP_062676566.1">
    <property type="nucleotide sequence ID" value="XM_062831455.1"/>
</dbReference>
<dbReference type="InterPro" id="IPR027417">
    <property type="entry name" value="P-loop_NTPase"/>
</dbReference>
<dbReference type="AlphaFoldDB" id="A0AAE0MJE8"/>
<name>A0AAE0MJE8_9PEZI</name>
<accession>A0AAE0MJE8</accession>
<dbReference type="EMBL" id="JAUEPP010000011">
    <property type="protein sequence ID" value="KAK3334400.1"/>
    <property type="molecule type" value="Genomic_DNA"/>
</dbReference>
<dbReference type="Proteomes" id="UP001278500">
    <property type="component" value="Unassembled WGS sequence"/>
</dbReference>
<protein>
    <recommendedName>
        <fullName evidence="3">G domain-containing protein</fullName>
    </recommendedName>
</protein>
<keyword evidence="2" id="KW-1185">Reference proteome</keyword>
<gene>
    <name evidence="1" type="ORF">B0H65DRAFT_81931</name>
</gene>
<reference evidence="1" key="2">
    <citation type="submission" date="2023-06" db="EMBL/GenBank/DDBJ databases">
        <authorList>
            <consortium name="Lawrence Berkeley National Laboratory"/>
            <person name="Haridas S."/>
            <person name="Hensen N."/>
            <person name="Bonometti L."/>
            <person name="Westerberg I."/>
            <person name="Brannstrom I.O."/>
            <person name="Guillou S."/>
            <person name="Cros-Aarteil S."/>
            <person name="Calhoun S."/>
            <person name="Kuo A."/>
            <person name="Mondo S."/>
            <person name="Pangilinan J."/>
            <person name="Riley R."/>
            <person name="Labutti K."/>
            <person name="Andreopoulos B."/>
            <person name="Lipzen A."/>
            <person name="Chen C."/>
            <person name="Yanf M."/>
            <person name="Daum C."/>
            <person name="Ng V."/>
            <person name="Clum A."/>
            <person name="Steindorff A."/>
            <person name="Ohm R."/>
            <person name="Martin F."/>
            <person name="Silar P."/>
            <person name="Natvig D."/>
            <person name="Lalanne C."/>
            <person name="Gautier V."/>
            <person name="Ament-Velasquez S.L."/>
            <person name="Kruys A."/>
            <person name="Hutchinson M.I."/>
            <person name="Powell A.J."/>
            <person name="Barry K."/>
            <person name="Miller A.N."/>
            <person name="Grigoriev I.V."/>
            <person name="Debuchy R."/>
            <person name="Gladieux P."/>
            <person name="Thoren M.H."/>
            <person name="Johannesson H."/>
        </authorList>
    </citation>
    <scope>NUCLEOTIDE SEQUENCE</scope>
    <source>
        <strain evidence="1">CBS 560.94</strain>
    </source>
</reference>
<organism evidence="1 2">
    <name type="scientific">Neurospora tetraspora</name>
    <dbReference type="NCBI Taxonomy" id="94610"/>
    <lineage>
        <taxon>Eukaryota</taxon>
        <taxon>Fungi</taxon>
        <taxon>Dikarya</taxon>
        <taxon>Ascomycota</taxon>
        <taxon>Pezizomycotina</taxon>
        <taxon>Sordariomycetes</taxon>
        <taxon>Sordariomycetidae</taxon>
        <taxon>Sordariales</taxon>
        <taxon>Sordariaceae</taxon>
        <taxon>Neurospora</taxon>
    </lineage>
</organism>
<sequence length="588" mass="65347">MGDETTNYPMVKLTPPSQFLAPCPKFRVLVLGNPESTKQELFSRVFGVDLEKKLVSEAFSPTHDINVPLDLQGQNNHLEIFSSPNFFGPTTSTSFSSPFDSSLESDPSYTLASQTLRTVSQFISSHTSLSQIESVAPDVITSDTRLHCIWYCVSAADPSRPISPVEEYFFHHLSQIVPLHVPVLLLFTKYDEFVSQVQLDWIRSAQEKGMSKVAVAHILRDLVAKRFEDTIGRKWGEVLRGVDSGIEEKKRDKRRDSGFGFGYGGSDREVVLHVKGEEENASKREVVRVLVGGGGESEQDWGGEPAWGEELAGVEGGGYGELVKRTLEGLRESKEVRRAFAAAQRCLAGVSSEFAAELASTYFAVDTGHARKLHGVDVRDIMPNFYAKAVQLFNLRDVSSVLDDPTLLIRILEATFGMHQRILVDESLSHSSTEPSIFLGLSPHERAVMLAQAMAAVILFLHKLADVQWPHRDNLRGILPPATITARDVQRVIHEIEVGTEKRELLEEIESSPVFTSCRMRKEVADLIHRAVEKADKGAASHFTREERARGVLMVDDSDLQEISLAFVNDKGQDDMVLPNGLRILPLN</sequence>
<comment type="caution">
    <text evidence="1">The sequence shown here is derived from an EMBL/GenBank/DDBJ whole genome shotgun (WGS) entry which is preliminary data.</text>
</comment>
<evidence type="ECO:0000313" key="1">
    <source>
        <dbReference type="EMBL" id="KAK3334400.1"/>
    </source>
</evidence>